<keyword evidence="1" id="KW-0812">Transmembrane</keyword>
<feature type="transmembrane region" description="Helical" evidence="1">
    <location>
        <begin position="209"/>
        <end position="234"/>
    </location>
</feature>
<evidence type="ECO:0000259" key="3">
    <source>
        <dbReference type="SMART" id="SM01190"/>
    </source>
</evidence>
<comment type="caution">
    <text evidence="4">The sequence shown here is derived from an EMBL/GenBank/DDBJ whole genome shotgun (WGS) entry which is preliminary data.</text>
</comment>
<feature type="signal peptide" evidence="2">
    <location>
        <begin position="1"/>
        <end position="21"/>
    </location>
</feature>
<accession>A0AAD2PWR1</accession>
<sequence>MSSRTLFLSVLALLNASFCIAVGSGEMPYFLINTPRPYCIQVQAPEETVLRVYYDAPDIDRKTAGQEKNYAPTYLTISYNAHTVGPPSRGTTVQNHKPSSTELITKTGKVDFQVHPRHRDDEDVGELQVCIRASKAGTKHPMRFGLFVEEVDLEDEDEDVDVTSHLTFIEGQLAHYEKKMHVMLKTADLVREHDAMYHQKTDAMHQATIFWPVVHVGILLITGFTQAQHIVNFFQKRRII</sequence>
<gene>
    <name evidence="4" type="ORF">CYCCA115_LOCUS19658</name>
</gene>
<protein>
    <recommendedName>
        <fullName evidence="3">GOLD domain-containing protein</fullName>
    </recommendedName>
</protein>
<dbReference type="SMART" id="SM01190">
    <property type="entry name" value="EMP24_GP25L"/>
    <property type="match status" value="1"/>
</dbReference>
<feature type="chain" id="PRO_5044855099" description="GOLD domain-containing protein" evidence="2">
    <location>
        <begin position="22"/>
        <end position="240"/>
    </location>
</feature>
<dbReference type="Pfam" id="PF01105">
    <property type="entry name" value="EMP24_GP25L"/>
    <property type="match status" value="1"/>
</dbReference>
<evidence type="ECO:0000256" key="1">
    <source>
        <dbReference type="SAM" id="Phobius"/>
    </source>
</evidence>
<keyword evidence="5" id="KW-1185">Reference proteome</keyword>
<name>A0AAD2PWR1_9STRA</name>
<dbReference type="EMBL" id="CAKOGP040002103">
    <property type="protein sequence ID" value="CAJ1962380.1"/>
    <property type="molecule type" value="Genomic_DNA"/>
</dbReference>
<evidence type="ECO:0000256" key="2">
    <source>
        <dbReference type="SAM" id="SignalP"/>
    </source>
</evidence>
<evidence type="ECO:0000313" key="5">
    <source>
        <dbReference type="Proteomes" id="UP001295423"/>
    </source>
</evidence>
<organism evidence="4 5">
    <name type="scientific">Cylindrotheca closterium</name>
    <dbReference type="NCBI Taxonomy" id="2856"/>
    <lineage>
        <taxon>Eukaryota</taxon>
        <taxon>Sar</taxon>
        <taxon>Stramenopiles</taxon>
        <taxon>Ochrophyta</taxon>
        <taxon>Bacillariophyta</taxon>
        <taxon>Bacillariophyceae</taxon>
        <taxon>Bacillariophycidae</taxon>
        <taxon>Bacillariales</taxon>
        <taxon>Bacillariaceae</taxon>
        <taxon>Cylindrotheca</taxon>
    </lineage>
</organism>
<dbReference type="InterPro" id="IPR009038">
    <property type="entry name" value="GOLD_dom"/>
</dbReference>
<proteinExistence type="predicted"/>
<reference evidence="4" key="1">
    <citation type="submission" date="2023-08" db="EMBL/GenBank/DDBJ databases">
        <authorList>
            <person name="Audoor S."/>
            <person name="Bilcke G."/>
        </authorList>
    </citation>
    <scope>NUCLEOTIDE SEQUENCE</scope>
</reference>
<keyword evidence="1" id="KW-0472">Membrane</keyword>
<evidence type="ECO:0000313" key="4">
    <source>
        <dbReference type="EMBL" id="CAJ1962380.1"/>
    </source>
</evidence>
<feature type="domain" description="GOLD" evidence="3">
    <location>
        <begin position="39"/>
        <end position="235"/>
    </location>
</feature>
<dbReference type="AlphaFoldDB" id="A0AAD2PWR1"/>
<keyword evidence="2" id="KW-0732">Signal</keyword>
<dbReference type="Proteomes" id="UP001295423">
    <property type="component" value="Unassembled WGS sequence"/>
</dbReference>
<keyword evidence="1" id="KW-1133">Transmembrane helix</keyword>